<evidence type="ECO:0000259" key="2">
    <source>
        <dbReference type="Pfam" id="PF21836"/>
    </source>
</evidence>
<feature type="region of interest" description="Disordered" evidence="1">
    <location>
        <begin position="304"/>
        <end position="331"/>
    </location>
</feature>
<name>A0A7W3TBU8_9ACTN</name>
<reference evidence="4" key="1">
    <citation type="submission" date="2019-10" db="EMBL/GenBank/DDBJ databases">
        <title>Streptomyces sp. nov., a novel actinobacterium isolated from alkaline environment.</title>
        <authorList>
            <person name="Golinska P."/>
        </authorList>
    </citation>
    <scope>NUCLEOTIDE SEQUENCE [LARGE SCALE GENOMIC DNA]</scope>
    <source>
        <strain evidence="4">DSM 42118</strain>
    </source>
</reference>
<dbReference type="RefSeq" id="WP_182605421.1">
    <property type="nucleotide sequence ID" value="NZ_VKHT01000125.1"/>
</dbReference>
<feature type="region of interest" description="Disordered" evidence="1">
    <location>
        <begin position="256"/>
        <end position="277"/>
    </location>
</feature>
<dbReference type="EMBL" id="VKHT01000125">
    <property type="protein sequence ID" value="MBB0243800.1"/>
    <property type="molecule type" value="Genomic_DNA"/>
</dbReference>
<gene>
    <name evidence="3" type="ORF">FNQ90_06690</name>
</gene>
<evidence type="ECO:0000313" key="4">
    <source>
        <dbReference type="Proteomes" id="UP000538929"/>
    </source>
</evidence>
<comment type="caution">
    <text evidence="3">The sequence shown here is derived from an EMBL/GenBank/DDBJ whole genome shotgun (WGS) entry which is preliminary data.</text>
</comment>
<proteinExistence type="predicted"/>
<dbReference type="Pfam" id="PF21836">
    <property type="entry name" value="DUF6895"/>
    <property type="match status" value="1"/>
</dbReference>
<dbReference type="InterPro" id="IPR054190">
    <property type="entry name" value="DUF6895"/>
</dbReference>
<protein>
    <recommendedName>
        <fullName evidence="2">DUF6895 domain-containing protein</fullName>
    </recommendedName>
</protein>
<feature type="domain" description="DUF6895" evidence="2">
    <location>
        <begin position="12"/>
        <end position="294"/>
    </location>
</feature>
<evidence type="ECO:0000313" key="3">
    <source>
        <dbReference type="EMBL" id="MBB0243800.1"/>
    </source>
</evidence>
<evidence type="ECO:0000256" key="1">
    <source>
        <dbReference type="SAM" id="MobiDB-lite"/>
    </source>
</evidence>
<dbReference type="AlphaFoldDB" id="A0A7W3TBU8"/>
<organism evidence="3 4">
    <name type="scientific">Streptomyces alkaliphilus</name>
    <dbReference type="NCBI Taxonomy" id="1472722"/>
    <lineage>
        <taxon>Bacteria</taxon>
        <taxon>Bacillati</taxon>
        <taxon>Actinomycetota</taxon>
        <taxon>Actinomycetes</taxon>
        <taxon>Kitasatosporales</taxon>
        <taxon>Streptomycetaceae</taxon>
        <taxon>Streptomyces</taxon>
    </lineage>
</organism>
<accession>A0A7W3TBU8</accession>
<keyword evidence="4" id="KW-1185">Reference proteome</keyword>
<dbReference type="Proteomes" id="UP000538929">
    <property type="component" value="Unassembled WGS sequence"/>
</dbReference>
<sequence>MRSYLPDRLALEALEWTHRHSTSFELPDDITDPDVDPNWTMKPVGELAQLSSSILGVSDPSGEVHRLAGELLDFCWRQVREGMTLLRIFREEPAATYPLEVYAAFAGAGLRHPGFEEFASSVCATRSWRLAEQEPNRRLGVLDAERRSGLTPHGAFEPALRRTWLGGLPEPWTMDRGSGYHLTHTVFHITEWGRAPHRMPEDLEAYLGAWLPCWLDACVEAGQWDLTCELLAVGASLPGPPDVEHLGPAWESIGRARRSDGSLPEEGTGPVDEDPDTTFAYSYHSTLAAAFAAALTTSRLRAAAPSRNVPGGGRPGTFIGTSHGDPNGRDT</sequence>